<feature type="domain" description="Helix-turn-helix" evidence="1">
    <location>
        <begin position="16"/>
        <end position="65"/>
    </location>
</feature>
<dbReference type="Pfam" id="PF12728">
    <property type="entry name" value="HTH_17"/>
    <property type="match status" value="1"/>
</dbReference>
<accession>A0A9X2JG97</accession>
<gene>
    <name evidence="2" type="ORF">NG895_09500</name>
</gene>
<dbReference type="InterPro" id="IPR041657">
    <property type="entry name" value="HTH_17"/>
</dbReference>
<dbReference type="NCBIfam" id="TIGR01764">
    <property type="entry name" value="excise"/>
    <property type="match status" value="1"/>
</dbReference>
<evidence type="ECO:0000313" key="3">
    <source>
        <dbReference type="Proteomes" id="UP001155241"/>
    </source>
</evidence>
<comment type="caution">
    <text evidence="2">The sequence shown here is derived from an EMBL/GenBank/DDBJ whole genome shotgun (WGS) entry which is preliminary data.</text>
</comment>
<dbReference type="InterPro" id="IPR010093">
    <property type="entry name" value="SinI_DNA-bd"/>
</dbReference>
<organism evidence="2 3">
    <name type="scientific">Aeoliella straminimaris</name>
    <dbReference type="NCBI Taxonomy" id="2954799"/>
    <lineage>
        <taxon>Bacteria</taxon>
        <taxon>Pseudomonadati</taxon>
        <taxon>Planctomycetota</taxon>
        <taxon>Planctomycetia</taxon>
        <taxon>Pirellulales</taxon>
        <taxon>Lacipirellulaceae</taxon>
        <taxon>Aeoliella</taxon>
    </lineage>
</organism>
<dbReference type="Proteomes" id="UP001155241">
    <property type="component" value="Unassembled WGS sequence"/>
</dbReference>
<dbReference type="AlphaFoldDB" id="A0A9X2JG97"/>
<sequence>MPFPTRNPADELADHLLTPDEAAKVLRISARKLWALKQSGEIAHVRIGRLVRYPAASVRKFIEQATQDTPS</sequence>
<protein>
    <submittedName>
        <fullName evidence="2">Helix-turn-helix domain-containing protein</fullName>
    </submittedName>
</protein>
<dbReference type="EMBL" id="JAMXLR010000036">
    <property type="protein sequence ID" value="MCO6044142.1"/>
    <property type="molecule type" value="Genomic_DNA"/>
</dbReference>
<evidence type="ECO:0000259" key="1">
    <source>
        <dbReference type="Pfam" id="PF12728"/>
    </source>
</evidence>
<keyword evidence="3" id="KW-1185">Reference proteome</keyword>
<dbReference type="GO" id="GO:0003677">
    <property type="term" value="F:DNA binding"/>
    <property type="evidence" value="ECO:0007669"/>
    <property type="project" value="InterPro"/>
</dbReference>
<evidence type="ECO:0000313" key="2">
    <source>
        <dbReference type="EMBL" id="MCO6044142.1"/>
    </source>
</evidence>
<reference evidence="2" key="1">
    <citation type="submission" date="2022-06" db="EMBL/GenBank/DDBJ databases">
        <title>Aeoliella straminimaris, a novel planctomycete from sediments.</title>
        <authorList>
            <person name="Vitorino I.R."/>
            <person name="Lage O.M."/>
        </authorList>
    </citation>
    <scope>NUCLEOTIDE SEQUENCE</scope>
    <source>
        <strain evidence="2">ICT_H6.2</strain>
    </source>
</reference>
<dbReference type="RefSeq" id="WP_252852248.1">
    <property type="nucleotide sequence ID" value="NZ_JAMXLR010000036.1"/>
</dbReference>
<dbReference type="SUPFAM" id="SSF46955">
    <property type="entry name" value="Putative DNA-binding domain"/>
    <property type="match status" value="1"/>
</dbReference>
<proteinExistence type="predicted"/>
<dbReference type="InterPro" id="IPR009061">
    <property type="entry name" value="DNA-bd_dom_put_sf"/>
</dbReference>
<name>A0A9X2JG97_9BACT</name>